<feature type="transmembrane region" description="Helical" evidence="10">
    <location>
        <begin position="7"/>
        <end position="26"/>
    </location>
</feature>
<comment type="subcellular location">
    <subcellularLocation>
        <location evidence="1">Golgi apparatus membrane</location>
        <topology evidence="1">Single-pass type II membrane protein</topology>
    </subcellularLocation>
</comment>
<dbReference type="Proteomes" id="UP000307173">
    <property type="component" value="Unassembled WGS sequence"/>
</dbReference>
<evidence type="ECO:0000256" key="9">
    <source>
        <dbReference type="ARBA" id="ARBA00023136"/>
    </source>
</evidence>
<keyword evidence="4" id="KW-0808">Transferase</keyword>
<dbReference type="InterPro" id="IPR029044">
    <property type="entry name" value="Nucleotide-diphossugar_trans"/>
</dbReference>
<evidence type="ECO:0000313" key="11">
    <source>
        <dbReference type="EMBL" id="TID30156.1"/>
    </source>
</evidence>
<evidence type="ECO:0000256" key="8">
    <source>
        <dbReference type="ARBA" id="ARBA00023034"/>
    </source>
</evidence>
<dbReference type="InterPro" id="IPR022751">
    <property type="entry name" value="Alpha_mannosyltransferase"/>
</dbReference>
<comment type="caution">
    <text evidence="11">The sequence shown here is derived from an EMBL/GenBank/DDBJ whole genome shotgun (WGS) entry which is preliminary data.</text>
</comment>
<sequence>MIFRRRSLARVSIFSVLICIAVYLFTSNLDSSTSVTDIQSYLKNHDSLGAGKSVSSKYKYETKNLDSVTVQSFLNGDANVQKFFATYFDLLQDNKCSYPLKQRMVLDDSGKPKIDPVYFIAQESDDVSEEKLLSLFEFNDEFVNDLTIKHKNVISNMPSYTPTFYKGKGYAIVGGGKYSWFSFLAVKSLRKLGANLPVEIILPTASDYEPLLCEELLPKLNAKCVQMENVFGKEVLEKMNLTGYQLKGLALLASSFKDVFLLDSDSYAVTNPEPIFTSQLYKEFKMITWPDFWRRTDSPLYYKIAGIDVKNNMVRHLNDVWTDLDLIDPNRETKNIRTDIAFHDRENTLQDWSTESGEMLIDKNVHFKSLLLALYYNADGPFCYHPLLSQGGAGEGDKETFVAGANYFKLPYYQVYKRPDKTYGFWNHLNTWEHGAIVQYDPLTDYENIKKIQQRIKTDSKDPNFQYDYNKYFIEGNPVSSSKPMFYHCHDPKFDPFFLFEEKKMYVRKDGEVIDQKRRILGEDWPRGSIDLELSLWSMADEYICRKKLDFAIFRGKDHTVFCEQFIPKQLRFLRESGKFIEDHYDPNYIHEHFEGTNDLEAGKGDSL</sequence>
<comment type="pathway">
    <text evidence="2">Protein modification; protein glycosylation.</text>
</comment>
<keyword evidence="9 10" id="KW-0472">Membrane</keyword>
<evidence type="ECO:0008006" key="13">
    <source>
        <dbReference type="Google" id="ProtNLM"/>
    </source>
</evidence>
<evidence type="ECO:0000256" key="1">
    <source>
        <dbReference type="ARBA" id="ARBA00004323"/>
    </source>
</evidence>
<evidence type="ECO:0000256" key="5">
    <source>
        <dbReference type="ARBA" id="ARBA00022692"/>
    </source>
</evidence>
<dbReference type="SUPFAM" id="SSF53448">
    <property type="entry name" value="Nucleotide-diphospho-sugar transferases"/>
    <property type="match status" value="1"/>
</dbReference>
<gene>
    <name evidence="11" type="ORF">CANINC_001263</name>
</gene>
<dbReference type="PANTHER" id="PTHR31646:SF1">
    <property type="entry name" value="ALPHA-1,2-MANNOSYLTRANSFERASE MNN2"/>
    <property type="match status" value="1"/>
</dbReference>
<keyword evidence="5 10" id="KW-0812">Transmembrane</keyword>
<keyword evidence="8" id="KW-0333">Golgi apparatus</keyword>
<comment type="similarity">
    <text evidence="3">Belongs to the MNN1/MNT family.</text>
</comment>
<evidence type="ECO:0000256" key="2">
    <source>
        <dbReference type="ARBA" id="ARBA00004922"/>
    </source>
</evidence>
<evidence type="ECO:0000256" key="3">
    <source>
        <dbReference type="ARBA" id="ARBA00009105"/>
    </source>
</evidence>
<reference evidence="11 12" key="1">
    <citation type="journal article" date="2019" name="Front. Genet.">
        <title>Whole-Genome Sequencing of the Opportunistic Yeast Pathogen Candida inconspicua Uncovers Its Hybrid Origin.</title>
        <authorList>
            <person name="Mixao V."/>
            <person name="Hansen A.P."/>
            <person name="Saus E."/>
            <person name="Boekhout T."/>
            <person name="Lass-Florl C."/>
            <person name="Gabaldon T."/>
        </authorList>
    </citation>
    <scope>NUCLEOTIDE SEQUENCE [LARGE SCALE GENOMIC DNA]</scope>
    <source>
        <strain evidence="11 12">CBS 180</strain>
    </source>
</reference>
<name>A0A4T0X412_9ASCO</name>
<dbReference type="PANTHER" id="PTHR31646">
    <property type="entry name" value="ALPHA-1,2-MANNOSYLTRANSFERASE MNN2"/>
    <property type="match status" value="1"/>
</dbReference>
<dbReference type="GO" id="GO:0000139">
    <property type="term" value="C:Golgi membrane"/>
    <property type="evidence" value="ECO:0007669"/>
    <property type="project" value="UniProtKB-SubCell"/>
</dbReference>
<evidence type="ECO:0000256" key="7">
    <source>
        <dbReference type="ARBA" id="ARBA00022989"/>
    </source>
</evidence>
<keyword evidence="12" id="KW-1185">Reference proteome</keyword>
<dbReference type="EMBL" id="SELW01000192">
    <property type="protein sequence ID" value="TID30156.1"/>
    <property type="molecule type" value="Genomic_DNA"/>
</dbReference>
<evidence type="ECO:0000256" key="4">
    <source>
        <dbReference type="ARBA" id="ARBA00022679"/>
    </source>
</evidence>
<protein>
    <recommendedName>
        <fullName evidence="13">Glycosyltransferase family 71 protein</fullName>
    </recommendedName>
</protein>
<dbReference type="AlphaFoldDB" id="A0A4T0X412"/>
<dbReference type="GO" id="GO:0000026">
    <property type="term" value="F:alpha-1,2-mannosyltransferase activity"/>
    <property type="evidence" value="ECO:0007669"/>
    <property type="project" value="TreeGrafter"/>
</dbReference>
<evidence type="ECO:0000256" key="10">
    <source>
        <dbReference type="SAM" id="Phobius"/>
    </source>
</evidence>
<accession>A0A4T0X412</accession>
<evidence type="ECO:0000256" key="6">
    <source>
        <dbReference type="ARBA" id="ARBA00022968"/>
    </source>
</evidence>
<organism evidence="11 12">
    <name type="scientific">Pichia inconspicua</name>
    <dbReference type="NCBI Taxonomy" id="52247"/>
    <lineage>
        <taxon>Eukaryota</taxon>
        <taxon>Fungi</taxon>
        <taxon>Dikarya</taxon>
        <taxon>Ascomycota</taxon>
        <taxon>Saccharomycotina</taxon>
        <taxon>Pichiomycetes</taxon>
        <taxon>Pichiales</taxon>
        <taxon>Pichiaceae</taxon>
        <taxon>Pichia</taxon>
    </lineage>
</organism>
<keyword evidence="6" id="KW-0735">Signal-anchor</keyword>
<proteinExistence type="inferred from homology"/>
<keyword evidence="7 10" id="KW-1133">Transmembrane helix</keyword>
<dbReference type="GO" id="GO:0046354">
    <property type="term" value="P:mannan biosynthetic process"/>
    <property type="evidence" value="ECO:0007669"/>
    <property type="project" value="TreeGrafter"/>
</dbReference>
<dbReference type="Pfam" id="PF11051">
    <property type="entry name" value="Mannosyl_trans3"/>
    <property type="match status" value="1"/>
</dbReference>
<evidence type="ECO:0000313" key="12">
    <source>
        <dbReference type="Proteomes" id="UP000307173"/>
    </source>
</evidence>
<dbReference type="STRING" id="52247.A0A4T0X412"/>
<dbReference type="OrthoDB" id="430354at2759"/>